<name>A0A316F902_9ACTN</name>
<dbReference type="AlphaFoldDB" id="A0A316F902"/>
<organism evidence="2 3">
    <name type="scientific">Actinoplanes xinjiangensis</name>
    <dbReference type="NCBI Taxonomy" id="512350"/>
    <lineage>
        <taxon>Bacteria</taxon>
        <taxon>Bacillati</taxon>
        <taxon>Actinomycetota</taxon>
        <taxon>Actinomycetes</taxon>
        <taxon>Micromonosporales</taxon>
        <taxon>Micromonosporaceae</taxon>
        <taxon>Actinoplanes</taxon>
    </lineage>
</organism>
<dbReference type="Proteomes" id="UP000245697">
    <property type="component" value="Unassembled WGS sequence"/>
</dbReference>
<accession>A0A316F902</accession>
<evidence type="ECO:0000313" key="3">
    <source>
        <dbReference type="Proteomes" id="UP000245697"/>
    </source>
</evidence>
<comment type="caution">
    <text evidence="2">The sequence shown here is derived from an EMBL/GenBank/DDBJ whole genome shotgun (WGS) entry which is preliminary data.</text>
</comment>
<evidence type="ECO:0000313" key="2">
    <source>
        <dbReference type="EMBL" id="PWK42716.1"/>
    </source>
</evidence>
<dbReference type="EMBL" id="QGGR01000014">
    <property type="protein sequence ID" value="PWK42716.1"/>
    <property type="molecule type" value="Genomic_DNA"/>
</dbReference>
<protein>
    <submittedName>
        <fullName evidence="2">Uncharacterized protein</fullName>
    </submittedName>
</protein>
<reference evidence="2 3" key="1">
    <citation type="submission" date="2018-05" db="EMBL/GenBank/DDBJ databases">
        <title>Genomic Encyclopedia of Archaeal and Bacterial Type Strains, Phase II (KMG-II): from individual species to whole genera.</title>
        <authorList>
            <person name="Goeker M."/>
        </authorList>
    </citation>
    <scope>NUCLEOTIDE SEQUENCE [LARGE SCALE GENOMIC DNA]</scope>
    <source>
        <strain evidence="2 3">DSM 45184</strain>
    </source>
</reference>
<evidence type="ECO:0000256" key="1">
    <source>
        <dbReference type="SAM" id="MobiDB-lite"/>
    </source>
</evidence>
<feature type="region of interest" description="Disordered" evidence="1">
    <location>
        <begin position="1"/>
        <end position="30"/>
    </location>
</feature>
<keyword evidence="3" id="KW-1185">Reference proteome</keyword>
<gene>
    <name evidence="2" type="ORF">BC793_114160</name>
</gene>
<proteinExistence type="predicted"/>
<sequence length="30" mass="3037">MTDCTRHRPPAADGDVTGAGRAGRTGEALP</sequence>